<dbReference type="Gene3D" id="3.40.630.30">
    <property type="match status" value="1"/>
</dbReference>
<comment type="caution">
    <text evidence="4">The sequence shown here is derived from an EMBL/GenBank/DDBJ whole genome shotgun (WGS) entry which is preliminary data.</text>
</comment>
<evidence type="ECO:0000313" key="5">
    <source>
        <dbReference type="Proteomes" id="UP000653343"/>
    </source>
</evidence>
<dbReference type="InterPro" id="IPR000182">
    <property type="entry name" value="GNAT_dom"/>
</dbReference>
<evidence type="ECO:0000256" key="2">
    <source>
        <dbReference type="ARBA" id="ARBA00023315"/>
    </source>
</evidence>
<name>A0ABQ2XVR4_9BURK</name>
<evidence type="ECO:0000259" key="3">
    <source>
        <dbReference type="PROSITE" id="PS51186"/>
    </source>
</evidence>
<organism evidence="4 5">
    <name type="scientific">Undibacterium squillarum</name>
    <dbReference type="NCBI Taxonomy" id="1131567"/>
    <lineage>
        <taxon>Bacteria</taxon>
        <taxon>Pseudomonadati</taxon>
        <taxon>Pseudomonadota</taxon>
        <taxon>Betaproteobacteria</taxon>
        <taxon>Burkholderiales</taxon>
        <taxon>Oxalobacteraceae</taxon>
        <taxon>Undibacterium</taxon>
    </lineage>
</organism>
<dbReference type="CDD" id="cd04301">
    <property type="entry name" value="NAT_SF"/>
    <property type="match status" value="1"/>
</dbReference>
<evidence type="ECO:0000256" key="1">
    <source>
        <dbReference type="ARBA" id="ARBA00022679"/>
    </source>
</evidence>
<dbReference type="InterPro" id="IPR016181">
    <property type="entry name" value="Acyl_CoA_acyltransferase"/>
</dbReference>
<evidence type="ECO:0000313" key="4">
    <source>
        <dbReference type="EMBL" id="GGX34938.1"/>
    </source>
</evidence>
<gene>
    <name evidence="4" type="ORF">GCM10010946_10300</name>
</gene>
<dbReference type="PANTHER" id="PTHR43072:SF23">
    <property type="entry name" value="UPF0039 PROTEIN C11D3.02C"/>
    <property type="match status" value="1"/>
</dbReference>
<feature type="domain" description="N-acetyltransferase" evidence="3">
    <location>
        <begin position="1"/>
        <end position="149"/>
    </location>
</feature>
<keyword evidence="2" id="KW-0012">Acyltransferase</keyword>
<keyword evidence="1" id="KW-0808">Transferase</keyword>
<keyword evidence="5" id="KW-1185">Reference proteome</keyword>
<dbReference type="PANTHER" id="PTHR43072">
    <property type="entry name" value="N-ACETYLTRANSFERASE"/>
    <property type="match status" value="1"/>
</dbReference>
<proteinExistence type="predicted"/>
<protein>
    <submittedName>
        <fullName evidence="4">N-acetyltransferase</fullName>
    </submittedName>
</protein>
<dbReference type="PROSITE" id="PS51186">
    <property type="entry name" value="GNAT"/>
    <property type="match status" value="1"/>
</dbReference>
<dbReference type="Pfam" id="PF00583">
    <property type="entry name" value="Acetyltransf_1"/>
    <property type="match status" value="1"/>
</dbReference>
<dbReference type="Proteomes" id="UP000653343">
    <property type="component" value="Unassembled WGS sequence"/>
</dbReference>
<accession>A0ABQ2XVR4</accession>
<sequence length="155" mass="17557">MALRNWYIDHSYATFDEQHLSLRQMAQWFTQFNTGPHRCYVAVADGEIAGYCSSQAYRAHPAFRHTIETSIYVAANAARSGVGSALYQHLFDALRGQDLHRAVVGIALPNDASVALHEKFGFRRIGVFDEYAIKHGQRISSVWMEKNLSEQGWHA</sequence>
<dbReference type="SUPFAM" id="SSF55729">
    <property type="entry name" value="Acyl-CoA N-acyltransferases (Nat)"/>
    <property type="match status" value="1"/>
</dbReference>
<dbReference type="EMBL" id="BMYU01000002">
    <property type="protein sequence ID" value="GGX34938.1"/>
    <property type="molecule type" value="Genomic_DNA"/>
</dbReference>
<reference evidence="5" key="1">
    <citation type="journal article" date="2019" name="Int. J. Syst. Evol. Microbiol.">
        <title>The Global Catalogue of Microorganisms (GCM) 10K type strain sequencing project: providing services to taxonomists for standard genome sequencing and annotation.</title>
        <authorList>
            <consortium name="The Broad Institute Genomics Platform"/>
            <consortium name="The Broad Institute Genome Sequencing Center for Infectious Disease"/>
            <person name="Wu L."/>
            <person name="Ma J."/>
        </authorList>
    </citation>
    <scope>NUCLEOTIDE SEQUENCE [LARGE SCALE GENOMIC DNA]</scope>
    <source>
        <strain evidence="5">KCTC 23917</strain>
    </source>
</reference>